<dbReference type="EMBL" id="QWLB01000013">
    <property type="protein sequence ID" value="RIH92861.1"/>
    <property type="molecule type" value="Genomic_DNA"/>
</dbReference>
<dbReference type="RefSeq" id="WP_119356770.1">
    <property type="nucleotide sequence ID" value="NZ_BJXM01000001.1"/>
</dbReference>
<dbReference type="GO" id="GO:0030288">
    <property type="term" value="C:outer membrane-bounded periplasmic space"/>
    <property type="evidence" value="ECO:0007669"/>
    <property type="project" value="TreeGrafter"/>
</dbReference>
<dbReference type="PANTHER" id="PTHR32060:SF30">
    <property type="entry name" value="CARBOXY-TERMINAL PROCESSING PROTEASE CTPA"/>
    <property type="match status" value="1"/>
</dbReference>
<dbReference type="EC" id="3.4.21.-" evidence="3"/>
<dbReference type="AlphaFoldDB" id="A0A399FDG9"/>
<dbReference type="PANTHER" id="PTHR32060">
    <property type="entry name" value="TAIL-SPECIFIC PROTEASE"/>
    <property type="match status" value="1"/>
</dbReference>
<dbReference type="GO" id="GO:0006508">
    <property type="term" value="P:proteolysis"/>
    <property type="evidence" value="ECO:0007669"/>
    <property type="project" value="UniProtKB-KW"/>
</dbReference>
<evidence type="ECO:0000259" key="2">
    <source>
        <dbReference type="PROSITE" id="PS50106"/>
    </source>
</evidence>
<dbReference type="Gene3D" id="3.90.226.10">
    <property type="entry name" value="2-enoyl-CoA Hydratase, Chain A, domain 1"/>
    <property type="match status" value="1"/>
</dbReference>
<dbReference type="GO" id="GO:0008236">
    <property type="term" value="F:serine-type peptidase activity"/>
    <property type="evidence" value="ECO:0007669"/>
    <property type="project" value="InterPro"/>
</dbReference>
<keyword evidence="1" id="KW-0732">Signal</keyword>
<dbReference type="Proteomes" id="UP000266178">
    <property type="component" value="Unassembled WGS sequence"/>
</dbReference>
<dbReference type="GO" id="GO:0007165">
    <property type="term" value="P:signal transduction"/>
    <property type="evidence" value="ECO:0007669"/>
    <property type="project" value="TreeGrafter"/>
</dbReference>
<dbReference type="InterPro" id="IPR029045">
    <property type="entry name" value="ClpP/crotonase-like_dom_sf"/>
</dbReference>
<dbReference type="SUPFAM" id="SSF52096">
    <property type="entry name" value="ClpP/crotonase"/>
    <property type="match status" value="1"/>
</dbReference>
<feature type="chain" id="PRO_5017465772" evidence="1">
    <location>
        <begin position="23"/>
        <end position="415"/>
    </location>
</feature>
<feature type="signal peptide" evidence="1">
    <location>
        <begin position="1"/>
        <end position="22"/>
    </location>
</feature>
<dbReference type="PROSITE" id="PS51257">
    <property type="entry name" value="PROKAR_LIPOPROTEIN"/>
    <property type="match status" value="1"/>
</dbReference>
<proteinExistence type="predicted"/>
<dbReference type="SMART" id="SM00245">
    <property type="entry name" value="TSPc"/>
    <property type="match status" value="1"/>
</dbReference>
<dbReference type="InterPro" id="IPR001478">
    <property type="entry name" value="PDZ"/>
</dbReference>
<organism evidence="3 4">
    <name type="scientific">Meiothermus granaticius NBRC 107808</name>
    <dbReference type="NCBI Taxonomy" id="1227551"/>
    <lineage>
        <taxon>Bacteria</taxon>
        <taxon>Thermotogati</taxon>
        <taxon>Deinococcota</taxon>
        <taxon>Deinococci</taxon>
        <taxon>Thermales</taxon>
        <taxon>Thermaceae</taxon>
        <taxon>Meiothermus</taxon>
    </lineage>
</organism>
<dbReference type="CDD" id="cd06567">
    <property type="entry name" value="Peptidase_S41"/>
    <property type="match status" value="1"/>
</dbReference>
<dbReference type="InterPro" id="IPR036034">
    <property type="entry name" value="PDZ_sf"/>
</dbReference>
<accession>A0A399FDG9</accession>
<evidence type="ECO:0000256" key="1">
    <source>
        <dbReference type="SAM" id="SignalP"/>
    </source>
</evidence>
<comment type="caution">
    <text evidence="3">The sequence shown here is derived from an EMBL/GenBank/DDBJ whole genome shotgun (WGS) entry which is preliminary data.</text>
</comment>
<evidence type="ECO:0000313" key="3">
    <source>
        <dbReference type="EMBL" id="RIH92861.1"/>
    </source>
</evidence>
<dbReference type="Gene3D" id="2.30.42.10">
    <property type="match status" value="1"/>
</dbReference>
<dbReference type="Pfam" id="PF03572">
    <property type="entry name" value="Peptidase_S41"/>
    <property type="match status" value="1"/>
</dbReference>
<keyword evidence="4" id="KW-1185">Reference proteome</keyword>
<sequence length="415" mass="44521">MTPRTSLVAGLFAACFLGSALASPAQDLFDQATFLIGFYYNGPAKVQGFRELRKTYQPQLDQLCAADKDKCGFEAARKVIGNIIQTIGDPFTQIMTRSELADEQRYGAGLGPAAPRIGVWTRPAPQGLVVVEAFPGEPAYEAGVRRGDVITAVNNAPATAQALQSAEAAKNPIALSVSRQGSAKGLNLTPRVAEQSMQPRLDINNGIAYLRVYHFYASDSFSPAEAIYNAVRQATQRGAKGIVLDLRDSLTGYDSEALLAAGAFIPKGGFVYDRRFQGADETHTLENGQLYNQPEGQEKQLENQVSQPILTNLPMVVLVNRYTFNSAEMMAYFLQHAGRAKVVGEPTAGALGISGNAEGPLINGEFVAVASLKLKNLDGSPFPARVTPDVLVPEDLNALSSGRDLALEKALELLK</sequence>
<dbReference type="SUPFAM" id="SSF50156">
    <property type="entry name" value="PDZ domain-like"/>
    <property type="match status" value="1"/>
</dbReference>
<reference evidence="3 4" key="1">
    <citation type="submission" date="2018-08" db="EMBL/GenBank/DDBJ databases">
        <title>Meiothermus granaticius genome AF-68 sequencing project.</title>
        <authorList>
            <person name="Da Costa M.S."/>
            <person name="Albuquerque L."/>
            <person name="Raposo P."/>
            <person name="Froufe H.J.C."/>
            <person name="Barroso C.S."/>
            <person name="Egas C."/>
        </authorList>
    </citation>
    <scope>NUCLEOTIDE SEQUENCE [LARGE SCALE GENOMIC DNA]</scope>
    <source>
        <strain evidence="3 4">AF-68</strain>
    </source>
</reference>
<protein>
    <submittedName>
        <fullName evidence="3">Putative CtpA-like serine protease</fullName>
        <ecNumber evidence="3">3.4.21.-</ecNumber>
    </submittedName>
</protein>
<gene>
    <name evidence="3" type="ORF">Mgrana_01269</name>
</gene>
<dbReference type="SMART" id="SM00228">
    <property type="entry name" value="PDZ"/>
    <property type="match status" value="1"/>
</dbReference>
<evidence type="ECO:0000313" key="4">
    <source>
        <dbReference type="Proteomes" id="UP000266178"/>
    </source>
</evidence>
<dbReference type="OrthoDB" id="24023at2"/>
<keyword evidence="3" id="KW-0378">Hydrolase</keyword>
<dbReference type="InterPro" id="IPR005151">
    <property type="entry name" value="Tail-specific_protease"/>
</dbReference>
<feature type="domain" description="PDZ" evidence="2">
    <location>
        <begin position="125"/>
        <end position="181"/>
    </location>
</feature>
<dbReference type="GO" id="GO:0004175">
    <property type="term" value="F:endopeptidase activity"/>
    <property type="evidence" value="ECO:0007669"/>
    <property type="project" value="TreeGrafter"/>
</dbReference>
<name>A0A399FDG9_9DEIN</name>
<dbReference type="PROSITE" id="PS50106">
    <property type="entry name" value="PDZ"/>
    <property type="match status" value="1"/>
</dbReference>
<keyword evidence="3" id="KW-0645">Protease</keyword>